<dbReference type="InterPro" id="IPR011050">
    <property type="entry name" value="Pectin_lyase_fold/virulence"/>
</dbReference>
<keyword evidence="4" id="KW-0325">Glycoprotein</keyword>
<dbReference type="Pfam" id="PF00295">
    <property type="entry name" value="Glyco_hydro_28"/>
    <property type="match status" value="1"/>
</dbReference>
<dbReference type="InterPro" id="IPR000743">
    <property type="entry name" value="Glyco_hydro_28"/>
</dbReference>
<keyword evidence="12" id="KW-1185">Reference proteome</keyword>
<name>B4D7J6_9BACT</name>
<keyword evidence="5" id="KW-0119">Carbohydrate metabolism</keyword>
<comment type="function">
    <text evidence="8">Pectinolytic enzyme involved in the degradation of xylogalacturonan (xga), a galacturonan backbone heavily substituted with xylose, and which is one important component of the hairy regions of pectin. Activity requires a galacturonic acid backbone substituted with xylose.</text>
</comment>
<dbReference type="AlphaFoldDB" id="B4D7J6"/>
<evidence type="ECO:0000256" key="8">
    <source>
        <dbReference type="ARBA" id="ARBA00037278"/>
    </source>
</evidence>
<evidence type="ECO:0000256" key="6">
    <source>
        <dbReference type="ARBA" id="ARBA00023295"/>
    </source>
</evidence>
<evidence type="ECO:0000256" key="1">
    <source>
        <dbReference type="ARBA" id="ARBA00008834"/>
    </source>
</evidence>
<keyword evidence="3 9" id="KW-0378">Hydrolase</keyword>
<dbReference type="eggNOG" id="COG5434">
    <property type="taxonomic scope" value="Bacteria"/>
</dbReference>
<sequence length="475" mass="52079">MKTRNTKTPISCLAAIFGALLFAMSARAENKVHVSPAPEGEPLSAQFKVRAEQANVPVYLARVCSLSAEERKRLGPPVESQTTTTAFASFDLEGQAKVTVTCNEEVKSVNVLPITSGLRPEVSGKTLTFTVNKPGPLTIEVNGDWIHSLHLFVDPVEKDIPDPKDPKVIYFGPGVHHVQSMTVNAGQTVYVAGGAIVYGDGGGNNPHDPIFRLQGANITLRGRGIIDGSLCPWHTRSIVAVVGSDIHVEGVTLRDSSGFTLPVRRSDRVKIENVKIFGWRGNSDGMDLCNSRQVEVTGSFLRTFDDLVVLKTDKGQGELRDVTVKNCVLWNEFAHALSLGAELREPLTNVLFTDCDVIHDKGREWLLRVYHCDSAPVKNVTFDHIRIEEARRLMSVWIGKAVWSKESERGHIDGVTFKNIESVTPISSPYADLVGFDADHAVHDVHFEHVIVGQRELKPSDVRQNAFVSGVTIAP</sequence>
<evidence type="ECO:0000256" key="9">
    <source>
        <dbReference type="RuleBase" id="RU361169"/>
    </source>
</evidence>
<protein>
    <submittedName>
        <fullName evidence="11">Glycoside hydrolase family 28</fullName>
    </submittedName>
</protein>
<dbReference type="SUPFAM" id="SSF51126">
    <property type="entry name" value="Pectin lyase-like"/>
    <property type="match status" value="1"/>
</dbReference>
<feature type="signal peptide" evidence="10">
    <location>
        <begin position="1"/>
        <end position="28"/>
    </location>
</feature>
<evidence type="ECO:0000256" key="10">
    <source>
        <dbReference type="SAM" id="SignalP"/>
    </source>
</evidence>
<keyword evidence="10" id="KW-0732">Signal</keyword>
<evidence type="ECO:0000313" key="11">
    <source>
        <dbReference type="EMBL" id="EDY17613.1"/>
    </source>
</evidence>
<keyword evidence="2" id="KW-0677">Repeat</keyword>
<dbReference type="Proteomes" id="UP000005824">
    <property type="component" value="Unassembled WGS sequence"/>
</dbReference>
<evidence type="ECO:0000256" key="4">
    <source>
        <dbReference type="ARBA" id="ARBA00023180"/>
    </source>
</evidence>
<dbReference type="InParanoid" id="B4D7J6"/>
<keyword evidence="7" id="KW-0624">Polysaccharide degradation</keyword>
<evidence type="ECO:0000256" key="3">
    <source>
        <dbReference type="ARBA" id="ARBA00022801"/>
    </source>
</evidence>
<dbReference type="Gene3D" id="2.160.20.10">
    <property type="entry name" value="Single-stranded right-handed beta-helix, Pectin lyase-like"/>
    <property type="match status" value="1"/>
</dbReference>
<comment type="caution">
    <text evidence="11">The sequence shown here is derived from an EMBL/GenBank/DDBJ whole genome shotgun (WGS) entry which is preliminary data.</text>
</comment>
<dbReference type="EMBL" id="ABVL01000018">
    <property type="protein sequence ID" value="EDY17613.1"/>
    <property type="molecule type" value="Genomic_DNA"/>
</dbReference>
<accession>B4D7J6</accession>
<evidence type="ECO:0000256" key="2">
    <source>
        <dbReference type="ARBA" id="ARBA00022737"/>
    </source>
</evidence>
<evidence type="ECO:0000256" key="5">
    <source>
        <dbReference type="ARBA" id="ARBA00023277"/>
    </source>
</evidence>
<organism evidence="11 12">
    <name type="scientific">Chthoniobacter flavus Ellin428</name>
    <dbReference type="NCBI Taxonomy" id="497964"/>
    <lineage>
        <taxon>Bacteria</taxon>
        <taxon>Pseudomonadati</taxon>
        <taxon>Verrucomicrobiota</taxon>
        <taxon>Spartobacteria</taxon>
        <taxon>Chthoniobacterales</taxon>
        <taxon>Chthoniobacteraceae</taxon>
        <taxon>Chthoniobacter</taxon>
    </lineage>
</organism>
<feature type="chain" id="PRO_5002800543" evidence="10">
    <location>
        <begin position="29"/>
        <end position="475"/>
    </location>
</feature>
<evidence type="ECO:0000256" key="7">
    <source>
        <dbReference type="ARBA" id="ARBA00023326"/>
    </source>
</evidence>
<proteinExistence type="inferred from homology"/>
<dbReference type="GO" id="GO:0000272">
    <property type="term" value="P:polysaccharide catabolic process"/>
    <property type="evidence" value="ECO:0007669"/>
    <property type="project" value="UniProtKB-KW"/>
</dbReference>
<dbReference type="STRING" id="497964.CfE428DRAFT_4911"/>
<reference evidence="11 12" key="1">
    <citation type="journal article" date="2011" name="J. Bacteriol.">
        <title>Genome sequence of Chthoniobacter flavus Ellin428, an aerobic heterotrophic soil bacterium.</title>
        <authorList>
            <person name="Kant R."/>
            <person name="van Passel M.W."/>
            <person name="Palva A."/>
            <person name="Lucas S."/>
            <person name="Lapidus A."/>
            <person name="Glavina Del Rio T."/>
            <person name="Dalin E."/>
            <person name="Tice H."/>
            <person name="Bruce D."/>
            <person name="Goodwin L."/>
            <person name="Pitluck S."/>
            <person name="Larimer F.W."/>
            <person name="Land M.L."/>
            <person name="Hauser L."/>
            <person name="Sangwan P."/>
            <person name="de Vos W.M."/>
            <person name="Janssen P.H."/>
            <person name="Smidt H."/>
        </authorList>
    </citation>
    <scope>NUCLEOTIDE SEQUENCE [LARGE SCALE GENOMIC DNA]</scope>
    <source>
        <strain evidence="11 12">Ellin428</strain>
    </source>
</reference>
<dbReference type="InterPro" id="IPR012334">
    <property type="entry name" value="Pectin_lyas_fold"/>
</dbReference>
<dbReference type="GO" id="GO:0004650">
    <property type="term" value="F:polygalacturonase activity"/>
    <property type="evidence" value="ECO:0007669"/>
    <property type="project" value="InterPro"/>
</dbReference>
<evidence type="ECO:0000313" key="12">
    <source>
        <dbReference type="Proteomes" id="UP000005824"/>
    </source>
</evidence>
<gene>
    <name evidence="11" type="ORF">CfE428DRAFT_4911</name>
</gene>
<keyword evidence="6 9" id="KW-0326">Glycosidase</keyword>
<comment type="similarity">
    <text evidence="1 9">Belongs to the glycosyl hydrolase 28 family.</text>
</comment>
<dbReference type="PANTHER" id="PTHR31736:SF9">
    <property type="entry name" value="ENDO-XYLOGALACTURONAN HYDROLASE A-RELATED"/>
    <property type="match status" value="1"/>
</dbReference>
<dbReference type="PANTHER" id="PTHR31736">
    <property type="match status" value="1"/>
</dbReference>